<proteinExistence type="predicted"/>
<protein>
    <recommendedName>
        <fullName evidence="2">Helitron helicase-like domain-containing protein</fullName>
    </recommendedName>
</protein>
<accession>A0AAF1AK02</accession>
<sequence>MGEDGYHDEIPYVDPDNQNKKKRKRITMKEYYSYKLQVRKNEEHNEIIFCSTGLTVRLGGRLFQQYVVDAFSTVEQARLWWLRTHQKILRSDLYTNISKKLQKGNTDTANVGKGFILPANFLGSRRYMQQNFQDALAVCRVIGHPDIFLTMTCNALWDEILEMMKHLPGCSPQNSPDIIARVFHQKLQQIVDDIKKKNYFGTCLGVMYVVEFQKRGLPHVHMLIWLNSDSKKNLSTNVDNYVSAEIPDPLKDPEGFNAVSKFMIHGPCGLQNPKCACMKNFKCTKHFPKKNTGINVKKGQFYLDNRWVVPYNRDLLVKYQCHMNVEICCHARSLKYLFKYCLKGHDRATVEISSENGNATVGADQPVDEINAYFDGRYICACEAAYRIFGYPIHYRSISVHRLSFHLPGERTCTFTENDTLEKVARRNRHKRSQLEAFFLLNQTDPSARKYTYDQIPEHYVWNEVDMIWTMRKKGSQIGRLLYTHHSAGEIWYLRLLLTKVCGPTSYNHLKTVNGRCYNSFKEACLNLGLLDDDKEWHEVIEECAKSGLPPQIRQLFVHIIVNCQVTDLLNLWQRQWKSMADDILLQRRNLYGEEPTTISEKQLQFYVLAGIVHSFFSL</sequence>
<dbReference type="InterPro" id="IPR025476">
    <property type="entry name" value="Helitron_helicase-like"/>
</dbReference>
<keyword evidence="4" id="KW-1185">Reference proteome</keyword>
<dbReference type="Proteomes" id="UP000077755">
    <property type="component" value="Chromosome 1"/>
</dbReference>
<gene>
    <name evidence="3" type="ORF">DCAR_0105218</name>
</gene>
<feature type="region of interest" description="Disordered" evidence="1">
    <location>
        <begin position="1"/>
        <end position="21"/>
    </location>
</feature>
<reference evidence="3" key="1">
    <citation type="journal article" date="2016" name="Nat. Genet.">
        <title>A high-quality carrot genome assembly provides new insights into carotenoid accumulation and asterid genome evolution.</title>
        <authorList>
            <person name="Iorizzo M."/>
            <person name="Ellison S."/>
            <person name="Senalik D."/>
            <person name="Zeng P."/>
            <person name="Satapoomin P."/>
            <person name="Huang J."/>
            <person name="Bowman M."/>
            <person name="Iovene M."/>
            <person name="Sanseverino W."/>
            <person name="Cavagnaro P."/>
            <person name="Yildiz M."/>
            <person name="Macko-Podgorni A."/>
            <person name="Moranska E."/>
            <person name="Grzebelus E."/>
            <person name="Grzebelus D."/>
            <person name="Ashrafi H."/>
            <person name="Zheng Z."/>
            <person name="Cheng S."/>
            <person name="Spooner D."/>
            <person name="Van Deynze A."/>
            <person name="Simon P."/>
        </authorList>
    </citation>
    <scope>NUCLEOTIDE SEQUENCE</scope>
    <source>
        <tissue evidence="3">Leaf</tissue>
    </source>
</reference>
<evidence type="ECO:0000313" key="4">
    <source>
        <dbReference type="Proteomes" id="UP000077755"/>
    </source>
</evidence>
<dbReference type="Pfam" id="PF14214">
    <property type="entry name" value="Helitron_like_N"/>
    <property type="match status" value="1"/>
</dbReference>
<evidence type="ECO:0000313" key="3">
    <source>
        <dbReference type="EMBL" id="WOG86024.1"/>
    </source>
</evidence>
<dbReference type="EMBL" id="CP093343">
    <property type="protein sequence ID" value="WOG86024.1"/>
    <property type="molecule type" value="Genomic_DNA"/>
</dbReference>
<evidence type="ECO:0000259" key="2">
    <source>
        <dbReference type="Pfam" id="PF14214"/>
    </source>
</evidence>
<reference evidence="3" key="2">
    <citation type="submission" date="2022-03" db="EMBL/GenBank/DDBJ databases">
        <title>Draft title - Genomic analysis of global carrot germplasm unveils the trajectory of domestication and the origin of high carotenoid orange carrot.</title>
        <authorList>
            <person name="Iorizzo M."/>
            <person name="Ellison S."/>
            <person name="Senalik D."/>
            <person name="Macko-Podgorni A."/>
            <person name="Grzebelus D."/>
            <person name="Bostan H."/>
            <person name="Rolling W."/>
            <person name="Curaba J."/>
            <person name="Simon P."/>
        </authorList>
    </citation>
    <scope>NUCLEOTIDE SEQUENCE</scope>
    <source>
        <tissue evidence="3">Leaf</tissue>
    </source>
</reference>
<name>A0AAF1AK02_DAUCS</name>
<feature type="domain" description="Helitron helicase-like" evidence="2">
    <location>
        <begin position="31"/>
        <end position="224"/>
    </location>
</feature>
<organism evidence="3 4">
    <name type="scientific">Daucus carota subsp. sativus</name>
    <name type="common">Carrot</name>
    <dbReference type="NCBI Taxonomy" id="79200"/>
    <lineage>
        <taxon>Eukaryota</taxon>
        <taxon>Viridiplantae</taxon>
        <taxon>Streptophyta</taxon>
        <taxon>Embryophyta</taxon>
        <taxon>Tracheophyta</taxon>
        <taxon>Spermatophyta</taxon>
        <taxon>Magnoliopsida</taxon>
        <taxon>eudicotyledons</taxon>
        <taxon>Gunneridae</taxon>
        <taxon>Pentapetalae</taxon>
        <taxon>asterids</taxon>
        <taxon>campanulids</taxon>
        <taxon>Apiales</taxon>
        <taxon>Apiaceae</taxon>
        <taxon>Apioideae</taxon>
        <taxon>Scandiceae</taxon>
        <taxon>Daucinae</taxon>
        <taxon>Daucus</taxon>
        <taxon>Daucus sect. Daucus</taxon>
    </lineage>
</organism>
<evidence type="ECO:0000256" key="1">
    <source>
        <dbReference type="SAM" id="MobiDB-lite"/>
    </source>
</evidence>
<feature type="compositionally biased region" description="Basic and acidic residues" evidence="1">
    <location>
        <begin position="1"/>
        <end position="10"/>
    </location>
</feature>
<dbReference type="PANTHER" id="PTHR10492">
    <property type="match status" value="1"/>
</dbReference>
<dbReference type="PANTHER" id="PTHR10492:SF57">
    <property type="entry name" value="ATP-DEPENDENT DNA HELICASE"/>
    <property type="match status" value="1"/>
</dbReference>
<dbReference type="AlphaFoldDB" id="A0AAF1AK02"/>